<dbReference type="EMBL" id="QLMG01000003">
    <property type="protein sequence ID" value="RAK22021.1"/>
    <property type="molecule type" value="Genomic_DNA"/>
</dbReference>
<gene>
    <name evidence="1" type="ORF">ATI53_1003177</name>
</gene>
<dbReference type="Proteomes" id="UP000249165">
    <property type="component" value="Unassembled WGS sequence"/>
</dbReference>
<protein>
    <submittedName>
        <fullName evidence="1">Uncharacterized protein</fullName>
    </submittedName>
</protein>
<name>A0A327YNC0_9RHOB</name>
<organism evidence="1 2">
    <name type="scientific">Salipiger aestuarii</name>
    <dbReference type="NCBI Taxonomy" id="568098"/>
    <lineage>
        <taxon>Bacteria</taxon>
        <taxon>Pseudomonadati</taxon>
        <taxon>Pseudomonadota</taxon>
        <taxon>Alphaproteobacteria</taxon>
        <taxon>Rhodobacterales</taxon>
        <taxon>Roseobacteraceae</taxon>
        <taxon>Salipiger</taxon>
    </lineage>
</organism>
<accession>A0A327YNC0</accession>
<dbReference type="AlphaFoldDB" id="A0A327YNC0"/>
<sequence length="52" mass="5908">MVKSNPQLDEQLDRFKEAAREVEADTSGDALERIMDKLDLTKKPESDGKKDD</sequence>
<keyword evidence="2" id="KW-1185">Reference proteome</keyword>
<evidence type="ECO:0000313" key="2">
    <source>
        <dbReference type="Proteomes" id="UP000249165"/>
    </source>
</evidence>
<dbReference type="RefSeq" id="WP_009506945.1">
    <property type="nucleotide sequence ID" value="NZ_LIGK01000001.1"/>
</dbReference>
<comment type="caution">
    <text evidence="1">The sequence shown here is derived from an EMBL/GenBank/DDBJ whole genome shotgun (WGS) entry which is preliminary data.</text>
</comment>
<reference evidence="1 2" key="1">
    <citation type="submission" date="2018-06" db="EMBL/GenBank/DDBJ databases">
        <title>Genomic Encyclopedia of Archaeal and Bacterial Type Strains, Phase II (KMG-II): from individual species to whole genera.</title>
        <authorList>
            <person name="Goeker M."/>
        </authorList>
    </citation>
    <scope>NUCLEOTIDE SEQUENCE [LARGE SCALE GENOMIC DNA]</scope>
    <source>
        <strain evidence="1 2">DSM 22011</strain>
    </source>
</reference>
<evidence type="ECO:0000313" key="1">
    <source>
        <dbReference type="EMBL" id="RAK22021.1"/>
    </source>
</evidence>
<proteinExistence type="predicted"/>